<dbReference type="AlphaFoldDB" id="A0AA39J618"/>
<feature type="transmembrane region" description="Helical" evidence="1">
    <location>
        <begin position="20"/>
        <end position="40"/>
    </location>
</feature>
<comment type="caution">
    <text evidence="2">The sequence shown here is derived from an EMBL/GenBank/DDBJ whole genome shotgun (WGS) entry which is preliminary data.</text>
</comment>
<protein>
    <submittedName>
        <fullName evidence="2">Uncharacterized protein</fullName>
    </submittedName>
</protein>
<dbReference type="Proteomes" id="UP001175226">
    <property type="component" value="Unassembled WGS sequence"/>
</dbReference>
<keyword evidence="1" id="KW-1133">Transmembrane helix</keyword>
<keyword evidence="1" id="KW-0472">Membrane</keyword>
<reference evidence="2" key="1">
    <citation type="submission" date="2023-06" db="EMBL/GenBank/DDBJ databases">
        <authorList>
            <consortium name="Lawrence Berkeley National Laboratory"/>
            <person name="Ahrendt S."/>
            <person name="Sahu N."/>
            <person name="Indic B."/>
            <person name="Wong-Bajracharya J."/>
            <person name="Merenyi Z."/>
            <person name="Ke H.-M."/>
            <person name="Monk M."/>
            <person name="Kocsube S."/>
            <person name="Drula E."/>
            <person name="Lipzen A."/>
            <person name="Balint B."/>
            <person name="Henrissat B."/>
            <person name="Andreopoulos B."/>
            <person name="Martin F.M."/>
            <person name="Harder C.B."/>
            <person name="Rigling D."/>
            <person name="Ford K.L."/>
            <person name="Foster G.D."/>
            <person name="Pangilinan J."/>
            <person name="Papanicolaou A."/>
            <person name="Barry K."/>
            <person name="LaButti K."/>
            <person name="Viragh M."/>
            <person name="Koriabine M."/>
            <person name="Yan M."/>
            <person name="Riley R."/>
            <person name="Champramary S."/>
            <person name="Plett K.L."/>
            <person name="Tsai I.J."/>
            <person name="Slot J."/>
            <person name="Sipos G."/>
            <person name="Plett J."/>
            <person name="Nagy L.G."/>
            <person name="Grigoriev I.V."/>
        </authorList>
    </citation>
    <scope>NUCLEOTIDE SEQUENCE</scope>
    <source>
        <strain evidence="2">FPL87.14</strain>
    </source>
</reference>
<proteinExistence type="predicted"/>
<name>A0AA39J618_9AGAR</name>
<accession>A0AA39J618</accession>
<keyword evidence="1" id="KW-0812">Transmembrane</keyword>
<evidence type="ECO:0000313" key="3">
    <source>
        <dbReference type="Proteomes" id="UP001175226"/>
    </source>
</evidence>
<sequence>MSRRGLASPEEPRAQTTDKLVPWSLYLSFRVILLIHSIWLSTLAQFRIINYGMERCQLLQTTASSGHPFSFTVYRLEPRIPLNTKTLCYQTRPALEVHCLIGKWDNLLTFQLACFDTEILGNEVGYFQVEWWQAEYGGEGSLVR</sequence>
<evidence type="ECO:0000313" key="2">
    <source>
        <dbReference type="EMBL" id="KAK0434968.1"/>
    </source>
</evidence>
<gene>
    <name evidence="2" type="ORF">EV421DRAFT_1838341</name>
</gene>
<organism evidence="2 3">
    <name type="scientific">Armillaria borealis</name>
    <dbReference type="NCBI Taxonomy" id="47425"/>
    <lineage>
        <taxon>Eukaryota</taxon>
        <taxon>Fungi</taxon>
        <taxon>Dikarya</taxon>
        <taxon>Basidiomycota</taxon>
        <taxon>Agaricomycotina</taxon>
        <taxon>Agaricomycetes</taxon>
        <taxon>Agaricomycetidae</taxon>
        <taxon>Agaricales</taxon>
        <taxon>Marasmiineae</taxon>
        <taxon>Physalacriaceae</taxon>
        <taxon>Armillaria</taxon>
    </lineage>
</organism>
<dbReference type="EMBL" id="JAUEPT010000067">
    <property type="protein sequence ID" value="KAK0434968.1"/>
    <property type="molecule type" value="Genomic_DNA"/>
</dbReference>
<evidence type="ECO:0000256" key="1">
    <source>
        <dbReference type="SAM" id="Phobius"/>
    </source>
</evidence>
<keyword evidence="3" id="KW-1185">Reference proteome</keyword>